<dbReference type="EMBL" id="GBXM01049802">
    <property type="protein sequence ID" value="JAH58775.1"/>
    <property type="molecule type" value="Transcribed_RNA"/>
</dbReference>
<keyword evidence="1" id="KW-0472">Membrane</keyword>
<organism evidence="2">
    <name type="scientific">Anguilla anguilla</name>
    <name type="common">European freshwater eel</name>
    <name type="synonym">Muraena anguilla</name>
    <dbReference type="NCBI Taxonomy" id="7936"/>
    <lineage>
        <taxon>Eukaryota</taxon>
        <taxon>Metazoa</taxon>
        <taxon>Chordata</taxon>
        <taxon>Craniata</taxon>
        <taxon>Vertebrata</taxon>
        <taxon>Euteleostomi</taxon>
        <taxon>Actinopterygii</taxon>
        <taxon>Neopterygii</taxon>
        <taxon>Teleostei</taxon>
        <taxon>Anguilliformes</taxon>
        <taxon>Anguillidae</taxon>
        <taxon>Anguilla</taxon>
    </lineage>
</organism>
<name>A0A0E9U0T3_ANGAN</name>
<protein>
    <submittedName>
        <fullName evidence="2">Uncharacterized protein</fullName>
    </submittedName>
</protein>
<evidence type="ECO:0000313" key="2">
    <source>
        <dbReference type="EMBL" id="JAH58775.1"/>
    </source>
</evidence>
<evidence type="ECO:0000256" key="1">
    <source>
        <dbReference type="SAM" id="Phobius"/>
    </source>
</evidence>
<reference evidence="2" key="1">
    <citation type="submission" date="2014-11" db="EMBL/GenBank/DDBJ databases">
        <authorList>
            <person name="Amaro Gonzalez C."/>
        </authorList>
    </citation>
    <scope>NUCLEOTIDE SEQUENCE</scope>
</reference>
<accession>A0A0E9U0T3</accession>
<proteinExistence type="predicted"/>
<sequence>MRQFTVFSQRIFNFTFTSFQFVIAPKFLPIIAALPSLISSTPQGNLLIYATCF</sequence>
<dbReference type="AlphaFoldDB" id="A0A0E9U0T3"/>
<keyword evidence="1" id="KW-0812">Transmembrane</keyword>
<keyword evidence="1" id="KW-1133">Transmembrane helix</keyword>
<reference evidence="2" key="2">
    <citation type="journal article" date="2015" name="Fish Shellfish Immunol.">
        <title>Early steps in the European eel (Anguilla anguilla)-Vibrio vulnificus interaction in the gills: Role of the RtxA13 toxin.</title>
        <authorList>
            <person name="Callol A."/>
            <person name="Pajuelo D."/>
            <person name="Ebbesson L."/>
            <person name="Teles M."/>
            <person name="MacKenzie S."/>
            <person name="Amaro C."/>
        </authorList>
    </citation>
    <scope>NUCLEOTIDE SEQUENCE</scope>
</reference>
<feature type="transmembrane region" description="Helical" evidence="1">
    <location>
        <begin position="12"/>
        <end position="38"/>
    </location>
</feature>